<dbReference type="AlphaFoldDB" id="A0AAP6X928"/>
<keyword evidence="1" id="KW-1133">Transmembrane helix</keyword>
<feature type="transmembrane region" description="Helical" evidence="1">
    <location>
        <begin position="301"/>
        <end position="320"/>
    </location>
</feature>
<evidence type="ECO:0000313" key="2">
    <source>
        <dbReference type="EMBL" id="AKN89046.1"/>
    </source>
</evidence>
<accession>A0AAP6X928</accession>
<dbReference type="InterPro" id="IPR025686">
    <property type="entry name" value="Glucos_trans_II"/>
</dbReference>
<dbReference type="EMBL" id="QPQM01000011">
    <property type="protein sequence ID" value="NIY56680.1"/>
    <property type="molecule type" value="Genomic_DNA"/>
</dbReference>
<name>A0AAP6X928_9GAMM</name>
<feature type="transmembrane region" description="Helical" evidence="1">
    <location>
        <begin position="326"/>
        <end position="345"/>
    </location>
</feature>
<keyword evidence="1" id="KW-0472">Membrane</keyword>
<evidence type="ECO:0000256" key="1">
    <source>
        <dbReference type="SAM" id="Phobius"/>
    </source>
</evidence>
<evidence type="ECO:0000313" key="5">
    <source>
        <dbReference type="Proteomes" id="UP000774689"/>
    </source>
</evidence>
<feature type="transmembrane region" description="Helical" evidence="1">
    <location>
        <begin position="55"/>
        <end position="78"/>
    </location>
</feature>
<dbReference type="Pfam" id="PF14264">
    <property type="entry name" value="Glucos_trans_II"/>
    <property type="match status" value="1"/>
</dbReference>
<feature type="transmembrane region" description="Helical" evidence="1">
    <location>
        <begin position="17"/>
        <end position="35"/>
    </location>
</feature>
<sequence length="504" mass="58982">MRQFILELSDTIKSNKYIVILTAISAFASYAYFIFSWNITIDTELATYDIGNSDFLYPLYIQFIKLGRPILGIFTFFLSEPTPYFNSLFTVIFLFFSYLIWILIITKLNSDKTLIIIFGLFYLISPIYIFQFSFFNQSMFVGLGFIFSALSLYYLTLSHKNSNRYRSIVISIIFLYLALGIYQAFIILFLEGAIFTLIISQLNTDINTKTIRCHISLVFVVTLIALITYFVTTHIIYLFIPKSNYLSLTFDGWLNNQSLWDNIVRLTDYLYQLLTSQFTILYGLCFILLISFLFKIRFFSFLLVLASLIIPILMPLLFLSPMPLRTLFAIPFSIALMAVVCYRTFQYKKIILTLSIFISLINFNQISKLTYSENMAQKYNERIVTSIYQDIYHAYGNSTYHIAIVFVASKNIENNYFIKETLKQPFHTSNDLDLFSNIFPDQSWQDSNLNHRAYYFMHWLGLYYQIPTHEQIKQAKYLATNMPIYPDKGAIELKDNIIIVKLSN</sequence>
<keyword evidence="4" id="KW-1185">Reference proteome</keyword>
<dbReference type="RefSeq" id="WP_014714900.1">
    <property type="nucleotide sequence ID" value="NZ_CP011923.2"/>
</dbReference>
<dbReference type="Proteomes" id="UP000035930">
    <property type="component" value="Chromosome"/>
</dbReference>
<keyword evidence="1" id="KW-0812">Transmembrane</keyword>
<protein>
    <recommendedName>
        <fullName evidence="6">Glucosyl transferase GtrII family protein</fullName>
    </recommendedName>
</protein>
<feature type="transmembrane region" description="Helical" evidence="1">
    <location>
        <begin position="138"/>
        <end position="156"/>
    </location>
</feature>
<reference evidence="3" key="3">
    <citation type="journal article" date="2020" name="Int. J. Syst. Evol. Microbiol.">
        <title>Reclassification of Francisella noatunensis subsp. orientalis Ottem et al. 2009 as Francisella orientalis sp. nov., Francisella noatunensis subsp. chilensis subsp. nov. and emended description of Francisella noatunensis.</title>
        <authorList>
            <person name="Ramirez-Paredes J.G."/>
            <person name="Larsson P."/>
            <person name="Thompson K.D."/>
            <person name="Penman D.J."/>
            <person name="Busse H.J."/>
            <person name="Ohrman C."/>
            <person name="Sjodin A."/>
            <person name="Soto E."/>
            <person name="Richards R.H."/>
            <person name="Adams A."/>
            <person name="Colquhoun D.J."/>
        </authorList>
    </citation>
    <scope>NUCLEOTIDE SEQUENCE</scope>
    <source>
        <strain evidence="3">LADL-07285A</strain>
    </source>
</reference>
<evidence type="ECO:0008006" key="6">
    <source>
        <dbReference type="Google" id="ProtNLM"/>
    </source>
</evidence>
<dbReference type="Proteomes" id="UP000774689">
    <property type="component" value="Unassembled WGS sequence"/>
</dbReference>
<feature type="transmembrane region" description="Helical" evidence="1">
    <location>
        <begin position="84"/>
        <end position="106"/>
    </location>
</feature>
<proteinExistence type="predicted"/>
<organism evidence="3 5">
    <name type="scientific">Francisella orientalis</name>
    <dbReference type="NCBI Taxonomy" id="299583"/>
    <lineage>
        <taxon>Bacteria</taxon>
        <taxon>Pseudomonadati</taxon>
        <taxon>Pseudomonadota</taxon>
        <taxon>Gammaproteobacteria</taxon>
        <taxon>Thiotrichales</taxon>
        <taxon>Francisellaceae</taxon>
        <taxon>Francisella</taxon>
    </lineage>
</organism>
<gene>
    <name evidence="3" type="ORF">CHQ83_05035</name>
    <name evidence="2" type="ORF">FNO190_1405</name>
</gene>
<feature type="transmembrane region" description="Helical" evidence="1">
    <location>
        <begin position="215"/>
        <end position="240"/>
    </location>
</feature>
<evidence type="ECO:0000313" key="4">
    <source>
        <dbReference type="Proteomes" id="UP000035930"/>
    </source>
</evidence>
<reference evidence="2" key="2">
    <citation type="submission" date="2017-08" db="EMBL/GenBank/DDBJ databases">
        <title>Complete Genome Sequence of Francisella noatunensis subsp. orientalis strain FNO190.</title>
        <authorList>
            <person name="Pereira F.L."/>
            <person name="Goncalves L.A."/>
            <person name="Guilherme T.C."/>
            <person name="Soares S.C."/>
            <person name="Dorella F.A."/>
            <person name="Carvalho A.F."/>
            <person name="Leibowitz M.P."/>
            <person name="Leal C.A.G."/>
            <person name="Azevedo V.A.C."/>
            <person name="Figueiredo H.C.P."/>
        </authorList>
    </citation>
    <scope>NUCLEOTIDE SEQUENCE</scope>
    <source>
        <strain evidence="2">FNO190</strain>
    </source>
</reference>
<dbReference type="GeneID" id="45433505"/>
<dbReference type="EMBL" id="CP011923">
    <property type="protein sequence ID" value="AKN89046.1"/>
    <property type="molecule type" value="Genomic_DNA"/>
</dbReference>
<feature type="transmembrane region" description="Helical" evidence="1">
    <location>
        <begin position="269"/>
        <end position="294"/>
    </location>
</feature>
<evidence type="ECO:0000313" key="3">
    <source>
        <dbReference type="EMBL" id="NIY56680.1"/>
    </source>
</evidence>
<reference evidence="4" key="1">
    <citation type="submission" date="2015-02" db="EMBL/GenBank/DDBJ databases">
        <title>Complete genome sequence of Francisella noatunensis subsp. orientalis FNO190 isolated from farm-raised Nile tilapia in Brazil.</title>
        <authorList>
            <person name="Figueiredo H.C.P."/>
            <person name="Leal C.A.G."/>
            <person name="Pereira F.L."/>
            <person name="Soares S.C."/>
            <person name="Goncalves L.A."/>
            <person name="Dorella F.A."/>
            <person name="Carvalho A.F."/>
            <person name="Azevedo V.A.C."/>
        </authorList>
    </citation>
    <scope>NUCLEOTIDE SEQUENCE [LARGE SCALE GENOMIC DNA]</scope>
    <source>
        <strain evidence="4">FNO190</strain>
    </source>
</reference>
<feature type="transmembrane region" description="Helical" evidence="1">
    <location>
        <begin position="113"/>
        <end position="132"/>
    </location>
</feature>